<dbReference type="PANTHER" id="PTHR40980">
    <property type="entry name" value="PLUG DOMAIN-CONTAINING PROTEIN"/>
    <property type="match status" value="1"/>
</dbReference>
<evidence type="ECO:0000259" key="1">
    <source>
        <dbReference type="Pfam" id="PF14905"/>
    </source>
</evidence>
<proteinExistence type="predicted"/>
<evidence type="ECO:0000313" key="3">
    <source>
        <dbReference type="Proteomes" id="UP000274578"/>
    </source>
</evidence>
<evidence type="ECO:0000313" key="2">
    <source>
        <dbReference type="EMBL" id="VEH14646.1"/>
    </source>
</evidence>
<reference evidence="2 3" key="1">
    <citation type="submission" date="2018-12" db="EMBL/GenBank/DDBJ databases">
        <authorList>
            <consortium name="Pathogen Informatics"/>
        </authorList>
    </citation>
    <scope>NUCLEOTIDE SEQUENCE [LARGE SCALE GENOMIC DNA]</scope>
    <source>
        <strain evidence="2 3">NCTC13071</strain>
    </source>
</reference>
<dbReference type="Pfam" id="PF14905">
    <property type="entry name" value="OMP_b-brl_3"/>
    <property type="match status" value="1"/>
</dbReference>
<dbReference type="AlphaFoldDB" id="A0A448L3V2"/>
<feature type="domain" description="Outer membrane protein beta-barrel" evidence="1">
    <location>
        <begin position="294"/>
        <end position="670"/>
    </location>
</feature>
<gene>
    <name evidence="2" type="ORF">NCTC13071_00626</name>
</gene>
<dbReference type="RefSeq" id="WP_018920683.1">
    <property type="nucleotide sequence ID" value="NZ_LR134384.1"/>
</dbReference>
<sequence length="688" mass="78861">MRLFIVFICFYSCLGLYAQKADSLHMDSVVHTLPDVMIKGERPLAKVQGSAIIYDLPRLIAKKGALNIYEALKELPGIMEQDGKLSLAGFGTTFIIDGKVSTLSADEITALLKAMPPSKIDKVEVFYNAPAKLQVRGAVVNIRLKHGGDSETPLQGELGGVWAQKHEPTFDEHGTLLLNSKKFAMDLFYQHVNRKTYRTTEFNSRHTLNDGTTHHIESFTPNRYKGYGHRVRLGMDYNFSKDHSLTLVYQMTNTSGSSQQTTTGNITSLSDIKTHTWLHNLRLDYTAPFGLKAGGELTYYHDPSHENLQSTIPTGMMRLAVDNEQRINRWRFYLAKEHQLKGGWGLNYGATYTTSINHGSQNYVQVHSTTGYSPQSSYTRLREESVNFYVGSNKEFGKKLSAEASLAAEYYHTLLWHEWHFYPTLNLTYRPTEGHLLQLGLSNERKYPDYWTMTPFTAYNNGGYSEITGNPYLKPSSKYQLQLLYLLKNKYQLVTWFTHIDNYFIQTVYQRPDRLSLSYKNFNFNFSEQAGVQMVIPQQFGKVLSSRLTLLGIWQHEKAEDFYDIPFNRHRIWGAVTLNNTLTVSTKPDINLSVNAWIRSKSIQATYDLPSSGSVNLSAQWAFMKKKALLRLFCNDLFQTETIDPYVRFKGQDLSVDYSCYRTFGLSFTYKFGGYKEKKRKEADTSRF</sequence>
<dbReference type="PANTHER" id="PTHR40980:SF4">
    <property type="entry name" value="TONB-DEPENDENT RECEPTOR-LIKE BETA-BARREL DOMAIN-CONTAINING PROTEIN"/>
    <property type="match status" value="1"/>
</dbReference>
<organism evidence="2 3">
    <name type="scientific">Segatella oris</name>
    <dbReference type="NCBI Taxonomy" id="28135"/>
    <lineage>
        <taxon>Bacteria</taxon>
        <taxon>Pseudomonadati</taxon>
        <taxon>Bacteroidota</taxon>
        <taxon>Bacteroidia</taxon>
        <taxon>Bacteroidales</taxon>
        <taxon>Prevotellaceae</taxon>
        <taxon>Segatella</taxon>
    </lineage>
</organism>
<dbReference type="InterPro" id="IPR041700">
    <property type="entry name" value="OMP_b-brl_3"/>
</dbReference>
<dbReference type="EMBL" id="LR134384">
    <property type="protein sequence ID" value="VEH14646.1"/>
    <property type="molecule type" value="Genomic_DNA"/>
</dbReference>
<name>A0A448L3V2_9BACT</name>
<dbReference type="GeneID" id="85011523"/>
<dbReference type="SUPFAM" id="SSF56935">
    <property type="entry name" value="Porins"/>
    <property type="match status" value="1"/>
</dbReference>
<dbReference type="KEGG" id="poc:NCTC13071_00626"/>
<protein>
    <recommendedName>
        <fullName evidence="1">Outer membrane protein beta-barrel domain-containing protein</fullName>
    </recommendedName>
</protein>
<accession>A0A448L3V2</accession>
<dbReference type="Proteomes" id="UP000274578">
    <property type="component" value="Chromosome 1"/>
</dbReference>